<feature type="transmembrane region" description="Helical" evidence="7">
    <location>
        <begin position="167"/>
        <end position="191"/>
    </location>
</feature>
<feature type="transmembrane region" description="Helical" evidence="7">
    <location>
        <begin position="311"/>
        <end position="342"/>
    </location>
</feature>
<dbReference type="Pfam" id="PF06808">
    <property type="entry name" value="DctM"/>
    <property type="match status" value="1"/>
</dbReference>
<keyword evidence="5 7" id="KW-1133">Transmembrane helix</keyword>
<evidence type="ECO:0000256" key="5">
    <source>
        <dbReference type="ARBA" id="ARBA00022989"/>
    </source>
</evidence>
<proteinExistence type="predicted"/>
<sequence length="427" mass="44490">MPLFIIFTIVTALIGVPIVFALAFGPLLGFSLQGNAALLQISLQRMFAGINQFPLVAVPLFILAGEIMNAGSITHRLVRLAQVLIGHCRGGLAHVNILSSILFAGLSGSAVADVSALGSMLIPAMEQDGYKRSFATAVTAASSIIGPVIPPSIIMIVYAYIMNVSVGALFAAGFIPGLLMGVGLMIMTAFIARKHNLPKQESRATAREVAHASFEGFFPLLTPVIILGGILLGIVSPTEAAAVAVVYALILSLAIRSLKVGDLAKILRRSAGSSAIILLMIGSASLFGWVLNIAGVPQSLARLVIGLTDNAAVFLIVANVLLLITGMFLDAGPAILILGPILGPTMLGLGINPVHFAVIMCLNLTMGLATPPFGLALFASSAVSGVKVETIVREMLPFYLVQGLVLILITFCPVISLTLPRLLGFPV</sequence>
<dbReference type="PANTHER" id="PTHR33362">
    <property type="entry name" value="SIALIC ACID TRAP TRANSPORTER PERMEASE PROTEIN SIAT-RELATED"/>
    <property type="match status" value="1"/>
</dbReference>
<organism evidence="9 10">
    <name type="scientific">Oceanidesulfovibrio marinus</name>
    <dbReference type="NCBI Taxonomy" id="370038"/>
    <lineage>
        <taxon>Bacteria</taxon>
        <taxon>Pseudomonadati</taxon>
        <taxon>Thermodesulfobacteriota</taxon>
        <taxon>Desulfovibrionia</taxon>
        <taxon>Desulfovibrionales</taxon>
        <taxon>Desulfovibrionaceae</taxon>
        <taxon>Oceanidesulfovibrio</taxon>
    </lineage>
</organism>
<dbReference type="EMBL" id="QMIF01000015">
    <property type="protein sequence ID" value="TVM31580.1"/>
    <property type="molecule type" value="Genomic_DNA"/>
</dbReference>
<gene>
    <name evidence="9" type="ORF">DQK91_18110</name>
</gene>
<feature type="domain" description="TRAP C4-dicarboxylate transport system permease DctM subunit" evidence="8">
    <location>
        <begin position="6"/>
        <end position="414"/>
    </location>
</feature>
<feature type="transmembrane region" description="Helical" evidence="7">
    <location>
        <begin position="212"/>
        <end position="234"/>
    </location>
</feature>
<comment type="caution">
    <text evidence="9">The sequence shown here is derived from an EMBL/GenBank/DDBJ whole genome shotgun (WGS) entry which is preliminary data.</text>
</comment>
<accession>A0A6P1ZEF8</accession>
<evidence type="ECO:0000256" key="4">
    <source>
        <dbReference type="ARBA" id="ARBA00022692"/>
    </source>
</evidence>
<evidence type="ECO:0000256" key="1">
    <source>
        <dbReference type="ARBA" id="ARBA00004429"/>
    </source>
</evidence>
<feature type="transmembrane region" description="Helical" evidence="7">
    <location>
        <begin position="45"/>
        <end position="65"/>
    </location>
</feature>
<feature type="transmembrane region" description="Helical" evidence="7">
    <location>
        <begin position="101"/>
        <end position="122"/>
    </location>
</feature>
<dbReference type="PIRSF" id="PIRSF006066">
    <property type="entry name" value="HI0050"/>
    <property type="match status" value="1"/>
</dbReference>
<dbReference type="InterPro" id="IPR004681">
    <property type="entry name" value="TRAP_DctM"/>
</dbReference>
<dbReference type="NCBIfam" id="TIGR00786">
    <property type="entry name" value="dctM"/>
    <property type="match status" value="1"/>
</dbReference>
<feature type="transmembrane region" description="Helical" evidence="7">
    <location>
        <begin position="354"/>
        <end position="379"/>
    </location>
</feature>
<dbReference type="GO" id="GO:0005886">
    <property type="term" value="C:plasma membrane"/>
    <property type="evidence" value="ECO:0007669"/>
    <property type="project" value="UniProtKB-SubCell"/>
</dbReference>
<feature type="transmembrane region" description="Helical" evidence="7">
    <location>
        <begin position="270"/>
        <end position="291"/>
    </location>
</feature>
<evidence type="ECO:0000256" key="6">
    <source>
        <dbReference type="ARBA" id="ARBA00023136"/>
    </source>
</evidence>
<evidence type="ECO:0000256" key="7">
    <source>
        <dbReference type="SAM" id="Phobius"/>
    </source>
</evidence>
<dbReference type="RefSeq" id="WP_144306813.1">
    <property type="nucleotide sequence ID" value="NZ_QMIF01000015.1"/>
</dbReference>
<dbReference type="InterPro" id="IPR010656">
    <property type="entry name" value="DctM"/>
</dbReference>
<dbReference type="PANTHER" id="PTHR33362:SF3">
    <property type="entry name" value="SIALIC ACID TRAP TRANSPORTER PERMEASE PROTEIN SIAT"/>
    <property type="match status" value="1"/>
</dbReference>
<evidence type="ECO:0000256" key="2">
    <source>
        <dbReference type="ARBA" id="ARBA00022475"/>
    </source>
</evidence>
<keyword evidence="6 7" id="KW-0472">Membrane</keyword>
<protein>
    <submittedName>
        <fullName evidence="9">C4-dicarboxylate ABC transporter permease</fullName>
    </submittedName>
</protein>
<keyword evidence="4 7" id="KW-0812">Transmembrane</keyword>
<evidence type="ECO:0000256" key="3">
    <source>
        <dbReference type="ARBA" id="ARBA00022519"/>
    </source>
</evidence>
<keyword evidence="2" id="KW-1003">Cell membrane</keyword>
<comment type="subcellular location">
    <subcellularLocation>
        <location evidence="1">Cell inner membrane</location>
        <topology evidence="1">Multi-pass membrane protein</topology>
    </subcellularLocation>
</comment>
<feature type="transmembrane region" description="Helical" evidence="7">
    <location>
        <begin position="134"/>
        <end position="161"/>
    </location>
</feature>
<dbReference type="Proteomes" id="UP000434052">
    <property type="component" value="Unassembled WGS sequence"/>
</dbReference>
<feature type="transmembrane region" description="Helical" evidence="7">
    <location>
        <begin position="240"/>
        <end position="258"/>
    </location>
</feature>
<evidence type="ECO:0000313" key="9">
    <source>
        <dbReference type="EMBL" id="TVM31580.1"/>
    </source>
</evidence>
<keyword evidence="3" id="KW-0997">Cell inner membrane</keyword>
<dbReference type="AlphaFoldDB" id="A0A6P1ZEF8"/>
<dbReference type="GO" id="GO:0022857">
    <property type="term" value="F:transmembrane transporter activity"/>
    <property type="evidence" value="ECO:0007669"/>
    <property type="project" value="TreeGrafter"/>
</dbReference>
<reference evidence="9 10" key="1">
    <citation type="submission" date="2018-06" db="EMBL/GenBank/DDBJ databases">
        <title>Complete genome of Desulfovibrio marinus P48SEP.</title>
        <authorList>
            <person name="Crispim J.S."/>
            <person name="Vidigal P.M.P."/>
            <person name="Silva L.C.F."/>
            <person name="Araujo L.C."/>
            <person name="Laguardia C.N."/>
            <person name="Dias R.S."/>
            <person name="Sousa M.P."/>
            <person name="Paula S.O."/>
            <person name="Silva C."/>
        </authorList>
    </citation>
    <scope>NUCLEOTIDE SEQUENCE [LARGE SCALE GENOMIC DNA]</scope>
    <source>
        <strain evidence="9 10">P48SEP</strain>
    </source>
</reference>
<evidence type="ECO:0000313" key="10">
    <source>
        <dbReference type="Proteomes" id="UP000434052"/>
    </source>
</evidence>
<feature type="transmembrane region" description="Helical" evidence="7">
    <location>
        <begin position="399"/>
        <end position="419"/>
    </location>
</feature>
<dbReference type="OrthoDB" id="5404879at2"/>
<evidence type="ECO:0000259" key="8">
    <source>
        <dbReference type="Pfam" id="PF06808"/>
    </source>
</evidence>
<name>A0A6P1ZEF8_9BACT</name>